<evidence type="ECO:0000313" key="4">
    <source>
        <dbReference type="Proteomes" id="UP000785679"/>
    </source>
</evidence>
<feature type="compositionally biased region" description="Acidic residues" evidence="1">
    <location>
        <begin position="281"/>
        <end position="313"/>
    </location>
</feature>
<dbReference type="CDD" id="cd07521">
    <property type="entry name" value="HAD_FCP1-like"/>
    <property type="match status" value="1"/>
</dbReference>
<dbReference type="InterPro" id="IPR050365">
    <property type="entry name" value="TIM50"/>
</dbReference>
<dbReference type="InterPro" id="IPR023214">
    <property type="entry name" value="HAD_sf"/>
</dbReference>
<reference evidence="3" key="1">
    <citation type="submission" date="2019-06" db="EMBL/GenBank/DDBJ databases">
        <authorList>
            <person name="Zheng W."/>
        </authorList>
    </citation>
    <scope>NUCLEOTIDE SEQUENCE</scope>
    <source>
        <strain evidence="3">QDHG01</strain>
    </source>
</reference>
<dbReference type="GO" id="GO:0016791">
    <property type="term" value="F:phosphatase activity"/>
    <property type="evidence" value="ECO:0007669"/>
    <property type="project" value="InterPro"/>
</dbReference>
<organism evidence="3 4">
    <name type="scientific">Halteria grandinella</name>
    <dbReference type="NCBI Taxonomy" id="5974"/>
    <lineage>
        <taxon>Eukaryota</taxon>
        <taxon>Sar</taxon>
        <taxon>Alveolata</taxon>
        <taxon>Ciliophora</taxon>
        <taxon>Intramacronucleata</taxon>
        <taxon>Spirotrichea</taxon>
        <taxon>Stichotrichia</taxon>
        <taxon>Sporadotrichida</taxon>
        <taxon>Halteriidae</taxon>
        <taxon>Halteria</taxon>
    </lineage>
</organism>
<dbReference type="EMBL" id="RRYP01018381">
    <property type="protein sequence ID" value="TNV73662.1"/>
    <property type="molecule type" value="Genomic_DNA"/>
</dbReference>
<dbReference type="AlphaFoldDB" id="A0A8J8NET3"/>
<gene>
    <name evidence="3" type="ORF">FGO68_gene12777</name>
</gene>
<dbReference type="PANTHER" id="PTHR12210">
    <property type="entry name" value="DULLARD PROTEIN PHOSPHATASE"/>
    <property type="match status" value="1"/>
</dbReference>
<dbReference type="InterPro" id="IPR011948">
    <property type="entry name" value="Dullard_phosphatase"/>
</dbReference>
<proteinExistence type="predicted"/>
<dbReference type="InterPro" id="IPR036412">
    <property type="entry name" value="HAD-like_sf"/>
</dbReference>
<dbReference type="Pfam" id="PF03031">
    <property type="entry name" value="NIF"/>
    <property type="match status" value="1"/>
</dbReference>
<evidence type="ECO:0000256" key="1">
    <source>
        <dbReference type="SAM" id="MobiDB-lite"/>
    </source>
</evidence>
<dbReference type="OrthoDB" id="277011at2759"/>
<dbReference type="SUPFAM" id="SSF56784">
    <property type="entry name" value="HAD-like"/>
    <property type="match status" value="1"/>
</dbReference>
<keyword evidence="4" id="KW-1185">Reference proteome</keyword>
<accession>A0A8J8NET3</accession>
<dbReference type="SMART" id="SM00577">
    <property type="entry name" value="CPDc"/>
    <property type="match status" value="1"/>
</dbReference>
<feature type="domain" description="FCP1 homology" evidence="2">
    <location>
        <begin position="83"/>
        <end position="254"/>
    </location>
</feature>
<sequence length="313" mass="35888">MVTGESLLETKQPEENKLDAFTTKVAQNTSDAGNMTAVDLHKQHFHQTMQALEKITRDFSPAPSIEVLAQQVGLVYLPPPERPEEQRKVAIFDMDETLIHCVDDIEKENPEVLLEIDFSPNQDGSNPEDIVCAGINIRPYIIECLEEAAKNFQVIVFTASHQTYADAILDYIDPDHRLISYRMYRQHCYLTPENYYIKDLRVIANRDLKDMVLVDNSVFSFAYQLENGVPIVSFYRQPPQDEEMLHLIYYLSVLGGVNDVRTQNVQAFELHKLAGLQPPQFEEEAGQVEGDEEQDFQEIPEVTNESDYDSIRK</sequence>
<dbReference type="InterPro" id="IPR004274">
    <property type="entry name" value="FCP1_dom"/>
</dbReference>
<dbReference type="Proteomes" id="UP000785679">
    <property type="component" value="Unassembled WGS sequence"/>
</dbReference>
<dbReference type="NCBIfam" id="TIGR02251">
    <property type="entry name" value="HIF-SF_euk"/>
    <property type="match status" value="1"/>
</dbReference>
<dbReference type="Gene3D" id="3.40.50.1000">
    <property type="entry name" value="HAD superfamily/HAD-like"/>
    <property type="match status" value="1"/>
</dbReference>
<comment type="caution">
    <text evidence="3">The sequence shown here is derived from an EMBL/GenBank/DDBJ whole genome shotgun (WGS) entry which is preliminary data.</text>
</comment>
<name>A0A8J8NET3_HALGN</name>
<evidence type="ECO:0000259" key="2">
    <source>
        <dbReference type="PROSITE" id="PS50969"/>
    </source>
</evidence>
<protein>
    <recommendedName>
        <fullName evidence="2">FCP1 homology domain-containing protein</fullName>
    </recommendedName>
</protein>
<feature type="region of interest" description="Disordered" evidence="1">
    <location>
        <begin position="278"/>
        <end position="313"/>
    </location>
</feature>
<evidence type="ECO:0000313" key="3">
    <source>
        <dbReference type="EMBL" id="TNV73662.1"/>
    </source>
</evidence>
<dbReference type="PROSITE" id="PS50969">
    <property type="entry name" value="FCP1"/>
    <property type="match status" value="1"/>
</dbReference>